<comment type="catalytic activity">
    <reaction evidence="4 7">
        <text>uridine(38/39/40) in tRNA = pseudouridine(38/39/40) in tRNA</text>
        <dbReference type="Rhea" id="RHEA:22376"/>
        <dbReference type="Rhea" id="RHEA-COMP:10085"/>
        <dbReference type="Rhea" id="RHEA-COMP:10087"/>
        <dbReference type="ChEBI" id="CHEBI:65314"/>
        <dbReference type="ChEBI" id="CHEBI:65315"/>
        <dbReference type="EC" id="5.4.99.12"/>
    </reaction>
</comment>
<comment type="caution">
    <text evidence="4">Lacks conserved residue(s) required for the propagation of feature annotation.</text>
</comment>
<keyword evidence="3 4" id="KW-0413">Isomerase</keyword>
<sequence length="242" mass="26623">MATVEYDGTAYHGWQLQKALPTIQGAMETALARILGKLIRVHGAGRTDAGVHATGQVGHFSAEWNRPASDLQKGLNALLPQDVMIRELAVAPDDFHARHSAFSKIYVYSIFNRPLRSPLNRFYWWHVPYTLDFDSMKEAASHLVGTHDFAAFGNPTDGTPSTVRRIIKADWCSDEDLGLLSFTICGTGFLRYMVRSIVGTLVLVGTGKIGPSDFLGVLESRNRSQSGPKAPPHGLCLHSVEY</sequence>
<dbReference type="GO" id="GO:0003723">
    <property type="term" value="F:RNA binding"/>
    <property type="evidence" value="ECO:0007669"/>
    <property type="project" value="InterPro"/>
</dbReference>
<gene>
    <name evidence="4 9" type="primary">truA</name>
    <name evidence="9" type="ORF">HY912_19615</name>
</gene>
<dbReference type="AlphaFoldDB" id="A0A9D6VA44"/>
<dbReference type="GO" id="GO:0160147">
    <property type="term" value="F:tRNA pseudouridine(38-40) synthase activity"/>
    <property type="evidence" value="ECO:0007669"/>
    <property type="project" value="UniProtKB-EC"/>
</dbReference>
<evidence type="ECO:0000256" key="2">
    <source>
        <dbReference type="ARBA" id="ARBA00022694"/>
    </source>
</evidence>
<dbReference type="PANTHER" id="PTHR11142">
    <property type="entry name" value="PSEUDOURIDYLATE SYNTHASE"/>
    <property type="match status" value="1"/>
</dbReference>
<protein>
    <recommendedName>
        <fullName evidence="4">tRNA pseudouridine synthase A</fullName>
        <ecNumber evidence="4">5.4.99.12</ecNumber>
    </recommendedName>
    <alternativeName>
        <fullName evidence="4">tRNA pseudouridine(38-40) synthase</fullName>
    </alternativeName>
    <alternativeName>
        <fullName evidence="4">tRNA pseudouridylate synthase I</fullName>
    </alternativeName>
    <alternativeName>
        <fullName evidence="4">tRNA-uridine isomerase I</fullName>
    </alternativeName>
</protein>
<dbReference type="HAMAP" id="MF_00171">
    <property type="entry name" value="TruA"/>
    <property type="match status" value="1"/>
</dbReference>
<dbReference type="Gene3D" id="3.30.70.660">
    <property type="entry name" value="Pseudouridine synthase I, catalytic domain, C-terminal subdomain"/>
    <property type="match status" value="1"/>
</dbReference>
<feature type="domain" description="Pseudouridine synthase I TruA alpha/beta" evidence="8">
    <location>
        <begin position="139"/>
        <end position="242"/>
    </location>
</feature>
<feature type="active site" description="Nucleophile" evidence="4 5">
    <location>
        <position position="48"/>
    </location>
</feature>
<dbReference type="InterPro" id="IPR020094">
    <property type="entry name" value="TruA/RsuA/RluB/E/F_N"/>
</dbReference>
<dbReference type="Gene3D" id="3.30.70.580">
    <property type="entry name" value="Pseudouridine synthase I, catalytic domain, N-terminal subdomain"/>
    <property type="match status" value="1"/>
</dbReference>
<reference evidence="9" key="1">
    <citation type="submission" date="2020-07" db="EMBL/GenBank/DDBJ databases">
        <title>Huge and variable diversity of episymbiotic CPR bacteria and DPANN archaea in groundwater ecosystems.</title>
        <authorList>
            <person name="He C.Y."/>
            <person name="Keren R."/>
            <person name="Whittaker M."/>
            <person name="Farag I.F."/>
            <person name="Doudna J."/>
            <person name="Cate J.H.D."/>
            <person name="Banfield J.F."/>
        </authorList>
    </citation>
    <scope>NUCLEOTIDE SEQUENCE</scope>
    <source>
        <strain evidence="9">NC_groundwater_1664_Pr3_B-0.1um_52_9</strain>
    </source>
</reference>
<dbReference type="PANTHER" id="PTHR11142:SF0">
    <property type="entry name" value="TRNA PSEUDOURIDINE SYNTHASE-LIKE 1"/>
    <property type="match status" value="1"/>
</dbReference>
<dbReference type="CDD" id="cd02570">
    <property type="entry name" value="PseudoU_synth_EcTruA"/>
    <property type="match status" value="1"/>
</dbReference>
<dbReference type="InterPro" id="IPR020097">
    <property type="entry name" value="PsdUridine_synth_TruA_a/b_dom"/>
</dbReference>
<feature type="binding site" evidence="4 6">
    <location>
        <position position="106"/>
    </location>
    <ligand>
        <name>substrate</name>
    </ligand>
</feature>
<dbReference type="InterPro" id="IPR020095">
    <property type="entry name" value="PsdUridine_synth_TruA_C"/>
</dbReference>
<proteinExistence type="inferred from homology"/>
<dbReference type="PIRSF" id="PIRSF001430">
    <property type="entry name" value="tRNA_psdUrid_synth"/>
    <property type="match status" value="1"/>
</dbReference>
<evidence type="ECO:0000256" key="4">
    <source>
        <dbReference type="HAMAP-Rule" id="MF_00171"/>
    </source>
</evidence>
<dbReference type="Pfam" id="PF01416">
    <property type="entry name" value="PseudoU_synth_1"/>
    <property type="match status" value="2"/>
</dbReference>
<name>A0A9D6VA44_9BACT</name>
<comment type="subunit">
    <text evidence="4">Homodimer.</text>
</comment>
<accession>A0A9D6VA44</accession>
<evidence type="ECO:0000256" key="5">
    <source>
        <dbReference type="PIRSR" id="PIRSR001430-1"/>
    </source>
</evidence>
<dbReference type="NCBIfam" id="TIGR00071">
    <property type="entry name" value="hisT_truA"/>
    <property type="match status" value="1"/>
</dbReference>
<evidence type="ECO:0000256" key="1">
    <source>
        <dbReference type="ARBA" id="ARBA00009375"/>
    </source>
</evidence>
<dbReference type="FunFam" id="3.30.70.580:FF:000001">
    <property type="entry name" value="tRNA pseudouridine synthase A"/>
    <property type="match status" value="1"/>
</dbReference>
<dbReference type="InterPro" id="IPR001406">
    <property type="entry name" value="PsdUridine_synth_TruA"/>
</dbReference>
<evidence type="ECO:0000313" key="10">
    <source>
        <dbReference type="Proteomes" id="UP000807825"/>
    </source>
</evidence>
<evidence type="ECO:0000256" key="3">
    <source>
        <dbReference type="ARBA" id="ARBA00023235"/>
    </source>
</evidence>
<dbReference type="SUPFAM" id="SSF55120">
    <property type="entry name" value="Pseudouridine synthase"/>
    <property type="match status" value="1"/>
</dbReference>
<evidence type="ECO:0000259" key="8">
    <source>
        <dbReference type="Pfam" id="PF01416"/>
    </source>
</evidence>
<comment type="function">
    <text evidence="4">Formation of pseudouridine at positions 38, 39 and 40 in the anticodon stem and loop of transfer RNAs.</text>
</comment>
<dbReference type="Proteomes" id="UP000807825">
    <property type="component" value="Unassembled WGS sequence"/>
</dbReference>
<comment type="similarity">
    <text evidence="1 4 7">Belongs to the tRNA pseudouridine synthase TruA family.</text>
</comment>
<dbReference type="InterPro" id="IPR020103">
    <property type="entry name" value="PsdUridine_synth_cat_dom_sf"/>
</dbReference>
<keyword evidence="2 4" id="KW-0819">tRNA processing</keyword>
<dbReference type="EMBL" id="JACRDE010000510">
    <property type="protein sequence ID" value="MBI5251707.1"/>
    <property type="molecule type" value="Genomic_DNA"/>
</dbReference>
<evidence type="ECO:0000256" key="7">
    <source>
        <dbReference type="RuleBase" id="RU003792"/>
    </source>
</evidence>
<evidence type="ECO:0000256" key="6">
    <source>
        <dbReference type="PIRSR" id="PIRSR001430-2"/>
    </source>
</evidence>
<comment type="caution">
    <text evidence="9">The sequence shown here is derived from an EMBL/GenBank/DDBJ whole genome shotgun (WGS) entry which is preliminary data.</text>
</comment>
<dbReference type="EC" id="5.4.99.12" evidence="4"/>
<organism evidence="9 10">
    <name type="scientific">Desulfomonile tiedjei</name>
    <dbReference type="NCBI Taxonomy" id="2358"/>
    <lineage>
        <taxon>Bacteria</taxon>
        <taxon>Pseudomonadati</taxon>
        <taxon>Thermodesulfobacteriota</taxon>
        <taxon>Desulfomonilia</taxon>
        <taxon>Desulfomonilales</taxon>
        <taxon>Desulfomonilaceae</taxon>
        <taxon>Desulfomonile</taxon>
    </lineage>
</organism>
<feature type="domain" description="Pseudouridine synthase I TruA alpha/beta" evidence="8">
    <location>
        <begin position="2"/>
        <end position="98"/>
    </location>
</feature>
<dbReference type="GO" id="GO:0031119">
    <property type="term" value="P:tRNA pseudouridine synthesis"/>
    <property type="evidence" value="ECO:0007669"/>
    <property type="project" value="UniProtKB-UniRule"/>
</dbReference>
<evidence type="ECO:0000313" key="9">
    <source>
        <dbReference type="EMBL" id="MBI5251707.1"/>
    </source>
</evidence>